<feature type="chain" id="PRO_5002703881" evidence="2">
    <location>
        <begin position="27"/>
        <end position="284"/>
    </location>
</feature>
<evidence type="ECO:0000313" key="4">
    <source>
        <dbReference type="Proteomes" id="UP000007060"/>
    </source>
</evidence>
<dbReference type="Proteomes" id="UP000007060">
    <property type="component" value="Unassembled WGS sequence"/>
</dbReference>
<accession>A6ZS45</accession>
<comment type="caution">
    <text evidence="3">The sequence shown here is derived from an EMBL/GenBank/DDBJ whole genome shotgun (WGS) entry which is preliminary data.</text>
</comment>
<keyword evidence="2" id="KW-0732">Signal</keyword>
<keyword evidence="1" id="KW-0472">Membrane</keyword>
<dbReference type="HOGENOM" id="CLU_980567_0_0_1"/>
<reference evidence="3 4" key="1">
    <citation type="journal article" date="2007" name="Proc. Natl. Acad. Sci. U.S.A.">
        <title>Genome sequencing and comparative analysis of Saccharomyces cerevisiae strain YJM789.</title>
        <authorList>
            <person name="Wei W."/>
            <person name="McCusker J.H."/>
            <person name="Hyman R.W."/>
            <person name="Jones T."/>
            <person name="Ning Y."/>
            <person name="Cao Z."/>
            <person name="Gu Z."/>
            <person name="Bruno D."/>
            <person name="Miranda M."/>
            <person name="Nguyen M."/>
            <person name="Wilhelmy J."/>
            <person name="Komp C."/>
            <person name="Tamse R."/>
            <person name="Wang X."/>
            <person name="Jia P."/>
            <person name="Luedi P."/>
            <person name="Oefner P.J."/>
            <person name="David L."/>
            <person name="Dietrich F.S."/>
            <person name="Li Y."/>
            <person name="Davis R.W."/>
            <person name="Steinmetz L.M."/>
        </authorList>
    </citation>
    <scope>NUCLEOTIDE SEQUENCE [LARGE SCALE GENOMIC DNA]</scope>
    <source>
        <strain evidence="3 4">YJM789</strain>
    </source>
</reference>
<sequence>MLYSRESRTTVLFLALVTSLTVLCHSVDVTTVFTTSTITEITTVTAAPQPQNKAETALNTATNIIQTMQFLFNCAPFKWKGPLKITSCALNFIVLLLTAWGYLLKYLQENKLNSDADMEKMVGLGFGEMVGRIFGKGVGKAFTKMDITQKLVYPFEGSNRQKCLLMTVGENSIVPFYDLSTEICFDQYTLDSLSDHNHESISILDAGSVSALGFTDISSKMSSVSELYTLFGDYTIEVLGGITKLASTLNREDWQGERNGFVVLSRDRPNQTLLSVHMYSSSLL</sequence>
<name>A6ZS45_YEAS7</name>
<keyword evidence="1" id="KW-0812">Transmembrane</keyword>
<dbReference type="AlphaFoldDB" id="A6ZS45"/>
<feature type="transmembrane region" description="Helical" evidence="1">
    <location>
        <begin position="83"/>
        <end position="104"/>
    </location>
</feature>
<proteinExistence type="predicted"/>
<gene>
    <name evidence="3" type="ORF">SCY_4756</name>
</gene>
<organism evidence="3 4">
    <name type="scientific">Saccharomyces cerevisiae (strain YJM789)</name>
    <name type="common">Baker's yeast</name>
    <dbReference type="NCBI Taxonomy" id="307796"/>
    <lineage>
        <taxon>Eukaryota</taxon>
        <taxon>Fungi</taxon>
        <taxon>Dikarya</taxon>
        <taxon>Ascomycota</taxon>
        <taxon>Saccharomycotina</taxon>
        <taxon>Saccharomycetes</taxon>
        <taxon>Saccharomycetales</taxon>
        <taxon>Saccharomycetaceae</taxon>
        <taxon>Saccharomyces</taxon>
    </lineage>
</organism>
<evidence type="ECO:0000313" key="3">
    <source>
        <dbReference type="EMBL" id="EDN62777.1"/>
    </source>
</evidence>
<protein>
    <submittedName>
        <fullName evidence="3">Conserved protein</fullName>
    </submittedName>
</protein>
<keyword evidence="1" id="KW-1133">Transmembrane helix</keyword>
<dbReference type="EMBL" id="AAFW02000067">
    <property type="protein sequence ID" value="EDN62777.1"/>
    <property type="molecule type" value="Genomic_DNA"/>
</dbReference>
<evidence type="ECO:0000256" key="2">
    <source>
        <dbReference type="SAM" id="SignalP"/>
    </source>
</evidence>
<dbReference type="OrthoDB" id="4051121at2759"/>
<evidence type="ECO:0000256" key="1">
    <source>
        <dbReference type="SAM" id="Phobius"/>
    </source>
</evidence>
<feature type="signal peptide" evidence="2">
    <location>
        <begin position="1"/>
        <end position="26"/>
    </location>
</feature>